<sequence>MQSPDESQVWGPGQSLWGLIAEHISESELPKIYTALGHSLVDVYMDMHTEVREMWHKMWQENQRSGKHGGGAGTPLPCLQSAPLVDPPAVKELLRAEVKMLLQTLGEKASRAGRDVEELLHRYKPETLNYALGHRDRCHTNCTNPKDTDSGSRLARAQAFQSRAEDEIEAVRGKLNVTEIDQVVDRLSLPSSKVSSATEKETTYKIAFLAFSIFRA</sequence>
<organism evidence="1 2">
    <name type="scientific">Maylandia zebra</name>
    <name type="common">zebra mbuna</name>
    <dbReference type="NCBI Taxonomy" id="106582"/>
    <lineage>
        <taxon>Eukaryota</taxon>
        <taxon>Metazoa</taxon>
        <taxon>Chordata</taxon>
        <taxon>Craniata</taxon>
        <taxon>Vertebrata</taxon>
        <taxon>Euteleostomi</taxon>
        <taxon>Actinopterygii</taxon>
        <taxon>Neopterygii</taxon>
        <taxon>Teleostei</taxon>
        <taxon>Neoteleostei</taxon>
        <taxon>Acanthomorphata</taxon>
        <taxon>Ovalentaria</taxon>
        <taxon>Cichlomorphae</taxon>
        <taxon>Cichliformes</taxon>
        <taxon>Cichlidae</taxon>
        <taxon>African cichlids</taxon>
        <taxon>Pseudocrenilabrinae</taxon>
        <taxon>Haplochromini</taxon>
        <taxon>Maylandia</taxon>
        <taxon>Maylandia zebra complex</taxon>
    </lineage>
</organism>
<reference evidence="1" key="2">
    <citation type="submission" date="2025-09" db="UniProtKB">
        <authorList>
            <consortium name="Ensembl"/>
        </authorList>
    </citation>
    <scope>IDENTIFICATION</scope>
</reference>
<dbReference type="Pfam" id="PF15669">
    <property type="entry name" value="CCDC24"/>
    <property type="match status" value="1"/>
</dbReference>
<evidence type="ECO:0000313" key="1">
    <source>
        <dbReference type="Ensembl" id="ENSMZEP00005031585.1"/>
    </source>
</evidence>
<reference evidence="1" key="1">
    <citation type="submission" date="2025-08" db="UniProtKB">
        <authorList>
            <consortium name="Ensembl"/>
        </authorList>
    </citation>
    <scope>IDENTIFICATION</scope>
</reference>
<accession>A0A3P9DA60</accession>
<name>A0A3P9DA60_9CICH</name>
<dbReference type="GeneTree" id="ENSGT00940000167115"/>
<dbReference type="PANTHER" id="PTHR28601:SF1">
    <property type="entry name" value="COILED-COIL DOMAIN-CONTAINING PROTEIN 24"/>
    <property type="match status" value="1"/>
</dbReference>
<dbReference type="STRING" id="106582.ENSMZEP00005031585"/>
<dbReference type="Proteomes" id="UP000265160">
    <property type="component" value="Unplaced"/>
</dbReference>
<dbReference type="Ensembl" id="ENSMZET00005032613.1">
    <property type="protein sequence ID" value="ENSMZEP00005031585.1"/>
    <property type="gene ID" value="ENSMZEG00005023561.1"/>
</dbReference>
<evidence type="ECO:0000313" key="2">
    <source>
        <dbReference type="Proteomes" id="UP000265160"/>
    </source>
</evidence>
<keyword evidence="2" id="KW-1185">Reference proteome</keyword>
<dbReference type="AlphaFoldDB" id="A0A3P9DA60"/>
<evidence type="ECO:0008006" key="3">
    <source>
        <dbReference type="Google" id="ProtNLM"/>
    </source>
</evidence>
<proteinExistence type="predicted"/>
<dbReference type="InterPro" id="IPR031367">
    <property type="entry name" value="CCDC24"/>
</dbReference>
<protein>
    <recommendedName>
        <fullName evidence="3">Coiled-coil domain containing 24</fullName>
    </recommendedName>
</protein>
<dbReference type="PANTHER" id="PTHR28601">
    <property type="entry name" value="COILED-COIL DOMAIN-CONTAINING PROTEIN 24"/>
    <property type="match status" value="1"/>
</dbReference>